<keyword evidence="1" id="KW-0472">Membrane</keyword>
<organism evidence="2 3">
    <name type="scientific">Salegentibacter flavus</name>
    <dbReference type="NCBI Taxonomy" id="287099"/>
    <lineage>
        <taxon>Bacteria</taxon>
        <taxon>Pseudomonadati</taxon>
        <taxon>Bacteroidota</taxon>
        <taxon>Flavobacteriia</taxon>
        <taxon>Flavobacteriales</taxon>
        <taxon>Flavobacteriaceae</taxon>
        <taxon>Salegentibacter</taxon>
    </lineage>
</organism>
<sequence>MALIPTTYKSIIVYLIIALSEAIPFYGYSQDMPSMSKERVTTKLSYEEIQDLEYDALEEEDSAALGMLIKIHLKKATLENNNLEKARAYYYKTTLAENLAALAYADSIILLTKDAKNGHSIPPWPD</sequence>
<dbReference type="OrthoDB" id="5295174at2"/>
<dbReference type="RefSeq" id="WP_093406452.1">
    <property type="nucleotide sequence ID" value="NZ_FOVL01000004.1"/>
</dbReference>
<accession>A0A1I4YS88</accession>
<evidence type="ECO:0000256" key="1">
    <source>
        <dbReference type="SAM" id="Phobius"/>
    </source>
</evidence>
<dbReference type="EMBL" id="FOVL01000004">
    <property type="protein sequence ID" value="SFN40837.1"/>
    <property type="molecule type" value="Genomic_DNA"/>
</dbReference>
<dbReference type="STRING" id="287099.SAMN05660413_00905"/>
<proteinExistence type="predicted"/>
<name>A0A1I4YS88_9FLAO</name>
<reference evidence="2 3" key="1">
    <citation type="submission" date="2016-10" db="EMBL/GenBank/DDBJ databases">
        <authorList>
            <person name="de Groot N.N."/>
        </authorList>
    </citation>
    <scope>NUCLEOTIDE SEQUENCE [LARGE SCALE GENOMIC DNA]</scope>
    <source>
        <strain evidence="2 3">DSM 17794</strain>
    </source>
</reference>
<keyword evidence="1" id="KW-1133">Transmembrane helix</keyword>
<feature type="transmembrane region" description="Helical" evidence="1">
    <location>
        <begin position="12"/>
        <end position="29"/>
    </location>
</feature>
<keyword evidence="3" id="KW-1185">Reference proteome</keyword>
<keyword evidence="1" id="KW-0812">Transmembrane</keyword>
<evidence type="ECO:0000313" key="2">
    <source>
        <dbReference type="EMBL" id="SFN40837.1"/>
    </source>
</evidence>
<evidence type="ECO:0000313" key="3">
    <source>
        <dbReference type="Proteomes" id="UP000199153"/>
    </source>
</evidence>
<dbReference type="Proteomes" id="UP000199153">
    <property type="component" value="Unassembled WGS sequence"/>
</dbReference>
<protein>
    <submittedName>
        <fullName evidence="2">Uncharacterized protein</fullName>
    </submittedName>
</protein>
<dbReference type="AlphaFoldDB" id="A0A1I4YS88"/>
<gene>
    <name evidence="2" type="ORF">SAMN05660413_00905</name>
</gene>